<name>A0A1I2SEP5_9EURY</name>
<evidence type="ECO:0000259" key="3">
    <source>
        <dbReference type="Pfam" id="PF18204"/>
    </source>
</evidence>
<evidence type="ECO:0000313" key="6">
    <source>
        <dbReference type="Proteomes" id="UP000198876"/>
    </source>
</evidence>
<dbReference type="GO" id="GO:0030115">
    <property type="term" value="C:S-layer"/>
    <property type="evidence" value="ECO:0007669"/>
    <property type="project" value="UniProtKB-SubCell"/>
</dbReference>
<dbReference type="EMBL" id="FOOQ01000002">
    <property type="protein sequence ID" value="SFG50953.1"/>
    <property type="molecule type" value="Genomic_DNA"/>
</dbReference>
<gene>
    <name evidence="5" type="ORF">SAMN04488063_2264</name>
</gene>
<protein>
    <submittedName>
        <fullName evidence="5">PGF-CTERM protein</fullName>
    </submittedName>
</protein>
<feature type="region of interest" description="Disordered" evidence="2">
    <location>
        <begin position="292"/>
        <end position="315"/>
    </location>
</feature>
<evidence type="ECO:0000259" key="4">
    <source>
        <dbReference type="Pfam" id="PF24318"/>
    </source>
</evidence>
<sequence>MNRDAALAGAAVGVVLVALLASVAFPGVLADPTEDDPVRPGPVRISEVNIGADDADVRGGTVTLSVDTRIEHRGNPTENVTLLVRAVDAESGLVETTQTVRVGTLRDEAETSVTANVTVEREGGYHVETVLYQDDRRVDEDGKTVSGLEALTPAYAQTDVRFSEGDALPPLSFSVAEADAGNNRTTLELAASLTNSGDGRSEDLRVRFVLRQADSNIVAAQTATDVGAIRPGRTATTTTRVTVPRNYNYYVDAVLLKDGVVVDTARTAANLDPTKRISVNETEEDVELRVEDFEGGGSDGRGEYTESPAYGTETSTPGFGPVAALVALLASALLARRWTQ</sequence>
<organism evidence="5 6">
    <name type="scientific">Halopelagius inordinatus</name>
    <dbReference type="NCBI Taxonomy" id="553467"/>
    <lineage>
        <taxon>Archaea</taxon>
        <taxon>Methanobacteriati</taxon>
        <taxon>Methanobacteriota</taxon>
        <taxon>Stenosarchaea group</taxon>
        <taxon>Halobacteria</taxon>
        <taxon>Halobacteriales</taxon>
        <taxon>Haloferacaceae</taxon>
    </lineage>
</organism>
<dbReference type="Proteomes" id="UP000198876">
    <property type="component" value="Unassembled WGS sequence"/>
</dbReference>
<feature type="domain" description="PGF-CTERM archaeal protein-sorting signal" evidence="3">
    <location>
        <begin position="316"/>
        <end position="337"/>
    </location>
</feature>
<dbReference type="InterPro" id="IPR013783">
    <property type="entry name" value="Ig-like_fold"/>
</dbReference>
<dbReference type="GO" id="GO:0005886">
    <property type="term" value="C:plasma membrane"/>
    <property type="evidence" value="ECO:0007669"/>
    <property type="project" value="UniProtKB-SubCell"/>
</dbReference>
<proteinExistence type="predicted"/>
<keyword evidence="6" id="KW-1185">Reference proteome</keyword>
<evidence type="ECO:0000313" key="5">
    <source>
        <dbReference type="EMBL" id="SFG50953.1"/>
    </source>
</evidence>
<dbReference type="Pfam" id="PF24318">
    <property type="entry name" value="DUF7490"/>
    <property type="match status" value="2"/>
</dbReference>
<dbReference type="AlphaFoldDB" id="A0A1I2SEP5"/>
<feature type="domain" description="DUF7490" evidence="4">
    <location>
        <begin position="174"/>
        <end position="272"/>
    </location>
</feature>
<feature type="domain" description="DUF7490" evidence="4">
    <location>
        <begin position="43"/>
        <end position="149"/>
    </location>
</feature>
<keyword evidence="1" id="KW-0732">Signal</keyword>
<dbReference type="Pfam" id="PF18204">
    <property type="entry name" value="PGF-CTERM"/>
    <property type="match status" value="1"/>
</dbReference>
<dbReference type="InterPro" id="IPR055913">
    <property type="entry name" value="DUF7490"/>
</dbReference>
<dbReference type="InterPro" id="IPR026371">
    <property type="entry name" value="PGF_CTERM"/>
</dbReference>
<dbReference type="OrthoDB" id="50312at2157"/>
<accession>A0A1I2SEP5</accession>
<evidence type="ECO:0000256" key="2">
    <source>
        <dbReference type="SAM" id="MobiDB-lite"/>
    </source>
</evidence>
<dbReference type="STRING" id="553467.SAMN04488063_2264"/>
<dbReference type="Gene3D" id="2.60.40.10">
    <property type="entry name" value="Immunoglobulins"/>
    <property type="match status" value="1"/>
</dbReference>
<dbReference type="RefSeq" id="WP_092892208.1">
    <property type="nucleotide sequence ID" value="NZ_FOOQ01000002.1"/>
</dbReference>
<reference evidence="6" key="1">
    <citation type="submission" date="2016-10" db="EMBL/GenBank/DDBJ databases">
        <authorList>
            <person name="Varghese N."/>
            <person name="Submissions S."/>
        </authorList>
    </citation>
    <scope>NUCLEOTIDE SEQUENCE [LARGE SCALE GENOMIC DNA]</scope>
    <source>
        <strain evidence="6">CGMCC 1.7739</strain>
    </source>
</reference>
<evidence type="ECO:0000256" key="1">
    <source>
        <dbReference type="ARBA" id="ARBA00022729"/>
    </source>
</evidence>
<dbReference type="NCBIfam" id="TIGR04126">
    <property type="entry name" value="PGF_CTERM"/>
    <property type="match status" value="1"/>
</dbReference>